<feature type="compositionally biased region" description="Basic and acidic residues" evidence="2">
    <location>
        <begin position="323"/>
        <end position="332"/>
    </location>
</feature>
<organism evidence="4 5">
    <name type="scientific">Dimorphilus gyrociliatus</name>
    <dbReference type="NCBI Taxonomy" id="2664684"/>
    <lineage>
        <taxon>Eukaryota</taxon>
        <taxon>Metazoa</taxon>
        <taxon>Spiralia</taxon>
        <taxon>Lophotrochozoa</taxon>
        <taxon>Annelida</taxon>
        <taxon>Polychaeta</taxon>
        <taxon>Polychaeta incertae sedis</taxon>
        <taxon>Dinophilidae</taxon>
        <taxon>Dimorphilus</taxon>
    </lineage>
</organism>
<feature type="compositionally biased region" description="Basic and acidic residues" evidence="2">
    <location>
        <begin position="97"/>
        <end position="113"/>
    </location>
</feature>
<reference evidence="4 5" key="1">
    <citation type="submission" date="2020-08" db="EMBL/GenBank/DDBJ databases">
        <authorList>
            <person name="Hejnol A."/>
        </authorList>
    </citation>
    <scope>NUCLEOTIDE SEQUENCE [LARGE SCALE GENOMIC DNA]</scope>
</reference>
<evidence type="ECO:0000256" key="2">
    <source>
        <dbReference type="SAM" id="MobiDB-lite"/>
    </source>
</evidence>
<dbReference type="OrthoDB" id="5981048at2759"/>
<feature type="region of interest" description="Disordered" evidence="2">
    <location>
        <begin position="307"/>
        <end position="332"/>
    </location>
</feature>
<evidence type="ECO:0000259" key="3">
    <source>
        <dbReference type="Pfam" id="PF16043"/>
    </source>
</evidence>
<sequence>MKSTTVTLSDMVNLAIGTPETGVVNLNILRKLLHEMLQKLSITDSKADVDEEKESKNQLNVKMMPGTILEDDVSEISEEKVHIRPTSVADSGIAESIDSKDAKSDSKKFDSRVSKSAPSSLYHQLSQKVGEMEKQINLLTSLPSNNDLFERVGSEPKPVSDMWNLMQVQKKAEANEEGVNRLMSLVQDLMIESKKNQKDCKDLHDKLSSLSDQIKELSNKIDSKPDNVEKYDDSHLKSSIQNLIDQLESMKKGMDNFLTKEEKVDLNPYVKWSTLEDMLHGLRKEMNELNELNQKSAVVIEAGIQTEPEQQEQRVPSRMSTPEVKRPDSGPTRELRDMLQRLGRLADQHDQLQARVDFLAAELASKADKSALDMLGDLSKSGIDSGALHDLRKELDNLKASRNRDSEQIRKLQGLLNNIQNDLDRIHNRLKELGEDAEEKQKHIDTLYSISNKLEENKADKEWLENELSKKADKKILGNKVDRSTFDDTCDDLSRMISDMLQKLSCHDDEWKKAIERLNSDMDGKFDRLEFGPIKADLERQLRNMQKQLKNLTLPPDQDDEAAGLRKQLLQRFNCLSCDKPLDVGPLGPAPIIPSQGLPATRTNRPHTIFELEQVRQQAKSNMGFSTEIMDLQASARPCGGQHTLTYPHRRITKTNAFGVPNLADEIPTRDELDIQGADGHIYKGVVDSTKLPNLVTPNAPRQSKTSHNNKRPGNSSGDVHARQRPMSASALSKEQYIAPQPPPPSEPETTGQTVGAE</sequence>
<dbReference type="InterPro" id="IPR032013">
    <property type="entry name" value="DUF4795"/>
</dbReference>
<dbReference type="Pfam" id="PF16043">
    <property type="entry name" value="DUF4795"/>
    <property type="match status" value="1"/>
</dbReference>
<feature type="compositionally biased region" description="Polar residues" evidence="2">
    <location>
        <begin position="696"/>
        <end position="718"/>
    </location>
</feature>
<evidence type="ECO:0000256" key="1">
    <source>
        <dbReference type="SAM" id="Coils"/>
    </source>
</evidence>
<evidence type="ECO:0000313" key="4">
    <source>
        <dbReference type="EMBL" id="CAD5116931.1"/>
    </source>
</evidence>
<proteinExistence type="predicted"/>
<feature type="region of interest" description="Disordered" evidence="2">
    <location>
        <begin position="92"/>
        <end position="117"/>
    </location>
</feature>
<dbReference type="PANTHER" id="PTHR47080">
    <property type="entry name" value="CHROMOSOME 16 OPEN READING FRAME 96"/>
    <property type="match status" value="1"/>
</dbReference>
<feature type="region of interest" description="Disordered" evidence="2">
    <location>
        <begin position="692"/>
        <end position="758"/>
    </location>
</feature>
<name>A0A7I8VL13_9ANNE</name>
<evidence type="ECO:0000313" key="5">
    <source>
        <dbReference type="Proteomes" id="UP000549394"/>
    </source>
</evidence>
<feature type="coiled-coil region" evidence="1">
    <location>
        <begin position="335"/>
        <end position="474"/>
    </location>
</feature>
<dbReference type="EMBL" id="CAJFCJ010000007">
    <property type="protein sequence ID" value="CAD5116931.1"/>
    <property type="molecule type" value="Genomic_DNA"/>
</dbReference>
<comment type="caution">
    <text evidence="4">The sequence shown here is derived from an EMBL/GenBank/DDBJ whole genome shotgun (WGS) entry which is preliminary data.</text>
</comment>
<accession>A0A7I8VL13</accession>
<feature type="compositionally biased region" description="Low complexity" evidence="2">
    <location>
        <begin position="748"/>
        <end position="758"/>
    </location>
</feature>
<dbReference type="AlphaFoldDB" id="A0A7I8VL13"/>
<dbReference type="Proteomes" id="UP000549394">
    <property type="component" value="Unassembled WGS sequence"/>
</dbReference>
<feature type="domain" description="DUF4795" evidence="3">
    <location>
        <begin position="402"/>
        <end position="606"/>
    </location>
</feature>
<protein>
    <submittedName>
        <fullName evidence="4">DgyrCDS5771</fullName>
    </submittedName>
</protein>
<keyword evidence="5" id="KW-1185">Reference proteome</keyword>
<gene>
    <name evidence="4" type="ORF">DGYR_LOCUS5510</name>
</gene>
<dbReference type="PANTHER" id="PTHR47080:SF1">
    <property type="entry name" value="CHROMOSOME 16 OPEN READING FRAME 96"/>
    <property type="match status" value="1"/>
</dbReference>
<keyword evidence="1" id="KW-0175">Coiled coil</keyword>